<dbReference type="PANTHER" id="PTHR30561:SF0">
    <property type="entry name" value="GUANIDINIUM EXPORTER"/>
    <property type="match status" value="1"/>
</dbReference>
<keyword evidence="3" id="KW-1003">Cell membrane</keyword>
<accession>A0A4Q9JVN1</accession>
<sequence>MSWFFLFLAGCMEIIGVIAMKKLINTGKKIFLLAILVQFSLSFSFLSLAMREISMGIAYAIWTGIGAGGGVVVGILLFKESKNILKFFFLGLILVSSIGLKLLAN</sequence>
<dbReference type="FunFam" id="1.10.3730.20:FF:000001">
    <property type="entry name" value="Quaternary ammonium compound resistance transporter SugE"/>
    <property type="match status" value="1"/>
</dbReference>
<evidence type="ECO:0000256" key="1">
    <source>
        <dbReference type="ARBA" id="ARBA00004651"/>
    </source>
</evidence>
<comment type="caution">
    <text evidence="11">The sequence shown here is derived from an EMBL/GenBank/DDBJ whole genome shotgun (WGS) entry which is preliminary data.</text>
</comment>
<comment type="similarity">
    <text evidence="7">Belongs to the drug/metabolite transporter (DMT) superfamily. Small multidrug resistance (SMR) (TC 2.A.7.1) family. Gdx/SugE subfamily.</text>
</comment>
<gene>
    <name evidence="11" type="ORF">DU473_05430</name>
</gene>
<organism evidence="11 12">
    <name type="scientific">Campylobacter novaezeelandiae</name>
    <dbReference type="NCBI Taxonomy" id="2267891"/>
    <lineage>
        <taxon>Bacteria</taxon>
        <taxon>Pseudomonadati</taxon>
        <taxon>Campylobacterota</taxon>
        <taxon>Epsilonproteobacteria</taxon>
        <taxon>Campylobacterales</taxon>
        <taxon>Campylobacteraceae</taxon>
        <taxon>Campylobacter</taxon>
    </lineage>
</organism>
<name>A0A4Q9JVN1_9BACT</name>
<evidence type="ECO:0000256" key="2">
    <source>
        <dbReference type="ARBA" id="ARBA00022448"/>
    </source>
</evidence>
<dbReference type="Pfam" id="PF00893">
    <property type="entry name" value="Multi_Drug_Res"/>
    <property type="match status" value="1"/>
</dbReference>
<keyword evidence="5 10" id="KW-1133">Transmembrane helix</keyword>
<evidence type="ECO:0000256" key="6">
    <source>
        <dbReference type="ARBA" id="ARBA00023136"/>
    </source>
</evidence>
<evidence type="ECO:0000256" key="4">
    <source>
        <dbReference type="ARBA" id="ARBA00022692"/>
    </source>
</evidence>
<dbReference type="InterPro" id="IPR045324">
    <property type="entry name" value="Small_multidrug_res"/>
</dbReference>
<dbReference type="Gene3D" id="1.10.3730.20">
    <property type="match status" value="1"/>
</dbReference>
<feature type="transmembrane region" description="Helical" evidence="10">
    <location>
        <begin position="31"/>
        <end position="50"/>
    </location>
</feature>
<keyword evidence="6 10" id="KW-0472">Membrane</keyword>
<evidence type="ECO:0000256" key="9">
    <source>
        <dbReference type="RuleBase" id="RU003942"/>
    </source>
</evidence>
<evidence type="ECO:0000256" key="8">
    <source>
        <dbReference type="ARBA" id="ARBA00039168"/>
    </source>
</evidence>
<dbReference type="EMBL" id="QPGR01000009">
    <property type="protein sequence ID" value="TBR80471.1"/>
    <property type="molecule type" value="Genomic_DNA"/>
</dbReference>
<keyword evidence="12" id="KW-1185">Reference proteome</keyword>
<evidence type="ECO:0000256" key="3">
    <source>
        <dbReference type="ARBA" id="ARBA00022475"/>
    </source>
</evidence>
<evidence type="ECO:0000313" key="12">
    <source>
        <dbReference type="Proteomes" id="UP000292583"/>
    </source>
</evidence>
<dbReference type="GO" id="GO:0005886">
    <property type="term" value="C:plasma membrane"/>
    <property type="evidence" value="ECO:0007669"/>
    <property type="project" value="UniProtKB-SubCell"/>
</dbReference>
<dbReference type="AlphaFoldDB" id="A0A4Q9JVN1"/>
<dbReference type="GO" id="GO:1990961">
    <property type="term" value="P:xenobiotic detoxification by transmembrane export across the plasma membrane"/>
    <property type="evidence" value="ECO:0007669"/>
    <property type="project" value="UniProtKB-ARBA"/>
</dbReference>
<feature type="transmembrane region" description="Helical" evidence="10">
    <location>
        <begin position="6"/>
        <end position="24"/>
    </location>
</feature>
<dbReference type="OrthoDB" id="9808638at2"/>
<dbReference type="GO" id="GO:0022857">
    <property type="term" value="F:transmembrane transporter activity"/>
    <property type="evidence" value="ECO:0007669"/>
    <property type="project" value="InterPro"/>
</dbReference>
<protein>
    <recommendedName>
        <fullName evidence="8">Guanidinium exporter</fullName>
    </recommendedName>
</protein>
<dbReference type="Proteomes" id="UP000292583">
    <property type="component" value="Unassembled WGS sequence"/>
</dbReference>
<evidence type="ECO:0000313" key="11">
    <source>
        <dbReference type="EMBL" id="TBR80471.1"/>
    </source>
</evidence>
<proteinExistence type="inferred from homology"/>
<dbReference type="PANTHER" id="PTHR30561">
    <property type="entry name" value="SMR FAMILY PROTON-DEPENDENT DRUG EFFLUX TRANSPORTER SUGE"/>
    <property type="match status" value="1"/>
</dbReference>
<reference evidence="11 12" key="1">
    <citation type="submission" date="2018-07" db="EMBL/GenBank/DDBJ databases">
        <title>Campylobacter zealandensis sp. nov., isolated from birds and water in New Zealand.</title>
        <authorList>
            <person name="Wilkinson D.A."/>
            <person name="Biggs P.J."/>
            <person name="French N.P."/>
            <person name="Midwinter A.C."/>
        </authorList>
    </citation>
    <scope>NUCLEOTIDE SEQUENCE [LARGE SCALE GENOMIC DNA]</scope>
    <source>
        <strain evidence="11 12">B423b</strain>
    </source>
</reference>
<keyword evidence="4 9" id="KW-0812">Transmembrane</keyword>
<evidence type="ECO:0000256" key="5">
    <source>
        <dbReference type="ARBA" id="ARBA00022989"/>
    </source>
</evidence>
<dbReference type="SUPFAM" id="SSF103481">
    <property type="entry name" value="Multidrug resistance efflux transporter EmrE"/>
    <property type="match status" value="1"/>
</dbReference>
<feature type="transmembrane region" description="Helical" evidence="10">
    <location>
        <begin position="85"/>
        <end position="104"/>
    </location>
</feature>
<comment type="subcellular location">
    <subcellularLocation>
        <location evidence="1 9">Cell membrane</location>
        <topology evidence="1 9">Multi-pass membrane protein</topology>
    </subcellularLocation>
</comment>
<evidence type="ECO:0000256" key="10">
    <source>
        <dbReference type="SAM" id="Phobius"/>
    </source>
</evidence>
<keyword evidence="2" id="KW-0813">Transport</keyword>
<evidence type="ECO:0000256" key="7">
    <source>
        <dbReference type="ARBA" id="ARBA00038151"/>
    </source>
</evidence>
<dbReference type="InterPro" id="IPR037185">
    <property type="entry name" value="EmrE-like"/>
</dbReference>
<dbReference type="InterPro" id="IPR000390">
    <property type="entry name" value="Small_drug/metabolite_transptr"/>
</dbReference>
<feature type="transmembrane region" description="Helical" evidence="10">
    <location>
        <begin position="56"/>
        <end position="78"/>
    </location>
</feature>
<dbReference type="RefSeq" id="WP_131166180.1">
    <property type="nucleotide sequence ID" value="NZ_CP076657.1"/>
</dbReference>